<keyword evidence="3 7" id="KW-0547">Nucleotide-binding</keyword>
<dbReference type="InterPro" id="IPR049940">
    <property type="entry name" value="GluQ/Sye"/>
</dbReference>
<evidence type="ECO:0000256" key="1">
    <source>
        <dbReference type="ARBA" id="ARBA00022598"/>
    </source>
</evidence>
<dbReference type="RefSeq" id="WP_070402221.1">
    <property type="nucleotide sequence ID" value="NZ_BJVW01000002.1"/>
</dbReference>
<dbReference type="GO" id="GO:0004818">
    <property type="term" value="F:glutamate-tRNA ligase activity"/>
    <property type="evidence" value="ECO:0007669"/>
    <property type="project" value="TreeGrafter"/>
</dbReference>
<evidence type="ECO:0000256" key="5">
    <source>
        <dbReference type="ARBA" id="ARBA00022840"/>
    </source>
</evidence>
<evidence type="ECO:0000256" key="7">
    <source>
        <dbReference type="RuleBase" id="RU363037"/>
    </source>
</evidence>
<name>A0A1D8US29_9PROT</name>
<dbReference type="GO" id="GO:0005829">
    <property type="term" value="C:cytosol"/>
    <property type="evidence" value="ECO:0007669"/>
    <property type="project" value="TreeGrafter"/>
</dbReference>
<dbReference type="InterPro" id="IPR000924">
    <property type="entry name" value="Glu/Gln-tRNA-synth"/>
</dbReference>
<evidence type="ECO:0000256" key="6">
    <source>
        <dbReference type="ARBA" id="ARBA00023146"/>
    </source>
</evidence>
<dbReference type="InterPro" id="IPR014729">
    <property type="entry name" value="Rossmann-like_a/b/a_fold"/>
</dbReference>
<dbReference type="SUPFAM" id="SSF52374">
    <property type="entry name" value="Nucleotidylyl transferase"/>
    <property type="match status" value="1"/>
</dbReference>
<keyword evidence="7" id="KW-0648">Protein biosynthesis</keyword>
<dbReference type="PRINTS" id="PR00987">
    <property type="entry name" value="TRNASYNTHGLU"/>
</dbReference>
<evidence type="ECO:0000313" key="9">
    <source>
        <dbReference type="Proteomes" id="UP000179145"/>
    </source>
</evidence>
<keyword evidence="9" id="KW-1185">Reference proteome</keyword>
<sequence>MTSHTTRFAPSPTGYLHLGHVVSAMHARAHAGVSGRFLIRIEDIDAQRCTPELSTAVLDDLAWLGFVSEGPIIKQSDHLPRYRALLDGLRAKGLIYPCGCTRAEIAAHSTQRAPDGSLVYPGTCRHQPVSADRVPAWRLDMARALDAIGGEPGWHEEVRGRIVGDAAAFGDVVLGRRDNGVSYHLCVTQDDAMQGIDLVTRGTDLFESTAVHRVLQELLGYPEPAYAHHALLFGADGKKLSKRDGAEAVRNLRECGTMPKQVLALARAAFTQAGMYADR</sequence>
<dbReference type="AlphaFoldDB" id="A0A1D8US29"/>
<dbReference type="InterPro" id="IPR001412">
    <property type="entry name" value="aa-tRNA-synth_I_CS"/>
</dbReference>
<keyword evidence="5 7" id="KW-0067">ATP-binding</keyword>
<keyword evidence="2" id="KW-0479">Metal-binding</keyword>
<dbReference type="InterPro" id="IPR020058">
    <property type="entry name" value="Glu/Gln-tRNA-synth_Ib_cat-dom"/>
</dbReference>
<evidence type="ECO:0000256" key="3">
    <source>
        <dbReference type="ARBA" id="ARBA00022741"/>
    </source>
</evidence>
<evidence type="ECO:0000313" key="8">
    <source>
        <dbReference type="EMBL" id="AOX16462.1"/>
    </source>
</evidence>
<dbReference type="eggNOG" id="COG0008">
    <property type="taxonomic scope" value="Bacteria"/>
</dbReference>
<proteinExistence type="inferred from homology"/>
<dbReference type="NCBIfam" id="NF004315">
    <property type="entry name" value="PRK05710.1-4"/>
    <property type="match status" value="1"/>
</dbReference>
<protein>
    <submittedName>
        <fullName evidence="8">tRNA glutamyl-Q synthetase</fullName>
    </submittedName>
</protein>
<evidence type="ECO:0000256" key="4">
    <source>
        <dbReference type="ARBA" id="ARBA00022833"/>
    </source>
</evidence>
<dbReference type="PANTHER" id="PTHR43311:SF1">
    <property type="entry name" value="GLUTAMYL-Q TRNA(ASP) SYNTHETASE"/>
    <property type="match status" value="1"/>
</dbReference>
<dbReference type="PROSITE" id="PS00178">
    <property type="entry name" value="AA_TRNA_LIGASE_I"/>
    <property type="match status" value="1"/>
</dbReference>
<dbReference type="GO" id="GO:0006424">
    <property type="term" value="P:glutamyl-tRNA aminoacylation"/>
    <property type="evidence" value="ECO:0007669"/>
    <property type="project" value="TreeGrafter"/>
</dbReference>
<dbReference type="PANTHER" id="PTHR43311">
    <property type="entry name" value="GLUTAMATE--TRNA LIGASE"/>
    <property type="match status" value="1"/>
</dbReference>
<evidence type="ECO:0000256" key="2">
    <source>
        <dbReference type="ARBA" id="ARBA00022723"/>
    </source>
</evidence>
<dbReference type="KEGG" id="kba:A0U89_04230"/>
<dbReference type="STRING" id="153496.A0U89_04230"/>
<dbReference type="Pfam" id="PF00749">
    <property type="entry name" value="tRNA-synt_1c"/>
    <property type="match status" value="1"/>
</dbReference>
<dbReference type="Gene3D" id="3.40.50.620">
    <property type="entry name" value="HUPs"/>
    <property type="match status" value="1"/>
</dbReference>
<gene>
    <name evidence="8" type="ORF">A0U89_04230</name>
</gene>
<keyword evidence="6 7" id="KW-0030">Aminoacyl-tRNA synthetase</keyword>
<accession>A0A1D8US29</accession>
<dbReference type="GO" id="GO:0005524">
    <property type="term" value="F:ATP binding"/>
    <property type="evidence" value="ECO:0007669"/>
    <property type="project" value="UniProtKB-KW"/>
</dbReference>
<organism evidence="8 9">
    <name type="scientific">Kozakia baliensis</name>
    <dbReference type="NCBI Taxonomy" id="153496"/>
    <lineage>
        <taxon>Bacteria</taxon>
        <taxon>Pseudomonadati</taxon>
        <taxon>Pseudomonadota</taxon>
        <taxon>Alphaproteobacteria</taxon>
        <taxon>Acetobacterales</taxon>
        <taxon>Acetobacteraceae</taxon>
        <taxon>Kozakia</taxon>
    </lineage>
</organism>
<keyword evidence="4" id="KW-0862">Zinc</keyword>
<dbReference type="Proteomes" id="UP000179145">
    <property type="component" value="Chromosome"/>
</dbReference>
<dbReference type="OrthoDB" id="9807503at2"/>
<reference evidence="8 9" key="1">
    <citation type="journal article" date="2016" name="Microb. Cell Fact.">
        <title>Dissection of exopolysaccharide biosynthesis in Kozakia baliensis.</title>
        <authorList>
            <person name="Brandt J.U."/>
            <person name="Jakob F."/>
            <person name="Behr J."/>
            <person name="Geissler A.J."/>
            <person name="Vogel R.F."/>
        </authorList>
    </citation>
    <scope>NUCLEOTIDE SEQUENCE [LARGE SCALE GENOMIC DNA]</scope>
    <source>
        <strain evidence="8 9">DSM 14400</strain>
    </source>
</reference>
<dbReference type="EMBL" id="CP014674">
    <property type="protein sequence ID" value="AOX16462.1"/>
    <property type="molecule type" value="Genomic_DNA"/>
</dbReference>
<comment type="similarity">
    <text evidence="7">Belongs to the class-I aminoacyl-tRNA synthetase family.</text>
</comment>
<keyword evidence="1 7" id="KW-0436">Ligase</keyword>